<feature type="transmembrane region" description="Helical" evidence="1">
    <location>
        <begin position="12"/>
        <end position="27"/>
    </location>
</feature>
<dbReference type="Pfam" id="PF04116">
    <property type="entry name" value="FA_hydroxylase"/>
    <property type="match status" value="1"/>
</dbReference>
<accession>A0A6C0KWA4</accession>
<dbReference type="GO" id="GO:0005506">
    <property type="term" value="F:iron ion binding"/>
    <property type="evidence" value="ECO:0007669"/>
    <property type="project" value="InterPro"/>
</dbReference>
<reference evidence="3" key="1">
    <citation type="journal article" date="2020" name="Nature">
        <title>Giant virus diversity and host interactions through global metagenomics.</title>
        <authorList>
            <person name="Schulz F."/>
            <person name="Roux S."/>
            <person name="Paez-Espino D."/>
            <person name="Jungbluth S."/>
            <person name="Walsh D.A."/>
            <person name="Denef V.J."/>
            <person name="McMahon K.D."/>
            <person name="Konstantinidis K.T."/>
            <person name="Eloe-Fadrosh E.A."/>
            <person name="Kyrpides N.C."/>
            <person name="Woyke T."/>
        </authorList>
    </citation>
    <scope>NUCLEOTIDE SEQUENCE</scope>
    <source>
        <strain evidence="3">GVMAG-S-3300013286-35</strain>
    </source>
</reference>
<feature type="transmembrane region" description="Helical" evidence="1">
    <location>
        <begin position="33"/>
        <end position="53"/>
    </location>
</feature>
<feature type="transmembrane region" description="Helical" evidence="1">
    <location>
        <begin position="99"/>
        <end position="120"/>
    </location>
</feature>
<dbReference type="InterPro" id="IPR006694">
    <property type="entry name" value="Fatty_acid_hydroxylase"/>
</dbReference>
<organism evidence="3">
    <name type="scientific">viral metagenome</name>
    <dbReference type="NCBI Taxonomy" id="1070528"/>
    <lineage>
        <taxon>unclassified sequences</taxon>
        <taxon>metagenomes</taxon>
        <taxon>organismal metagenomes</taxon>
    </lineage>
</organism>
<dbReference type="AlphaFoldDB" id="A0A6C0KWA4"/>
<sequence length="188" mass="21621">MDAVIEKTIKNYTLAFLVIWLGAILLTPEINPFYTLLCVFLVHGWVYFVHRLLHLVPINTHIIYHHQKPPKTIERGLELFFEAITDTGMNLSLLGFQKLIGLSIVPTPVILLFTLAYTSIHIVNYSLFGTVFHRRHHDTLDKNFAPDAMDHIVGTNYNDEYEDLNVTCLNVFGSVALLYSLKDYIIQF</sequence>
<keyword evidence="1" id="KW-1133">Transmembrane helix</keyword>
<name>A0A6C0KWA4_9ZZZZ</name>
<evidence type="ECO:0000259" key="2">
    <source>
        <dbReference type="Pfam" id="PF04116"/>
    </source>
</evidence>
<dbReference type="EMBL" id="MN740993">
    <property type="protein sequence ID" value="QHU21869.1"/>
    <property type="molecule type" value="Genomic_DNA"/>
</dbReference>
<dbReference type="GO" id="GO:0008610">
    <property type="term" value="P:lipid biosynthetic process"/>
    <property type="evidence" value="ECO:0007669"/>
    <property type="project" value="InterPro"/>
</dbReference>
<protein>
    <recommendedName>
        <fullName evidence="2">Fatty acid hydroxylase domain-containing protein</fullName>
    </recommendedName>
</protein>
<evidence type="ECO:0000256" key="1">
    <source>
        <dbReference type="SAM" id="Phobius"/>
    </source>
</evidence>
<proteinExistence type="predicted"/>
<feature type="domain" description="Fatty acid hydroxylase" evidence="2">
    <location>
        <begin position="36"/>
        <end position="155"/>
    </location>
</feature>
<evidence type="ECO:0000313" key="3">
    <source>
        <dbReference type="EMBL" id="QHU21869.1"/>
    </source>
</evidence>
<keyword evidence="1" id="KW-0472">Membrane</keyword>
<dbReference type="GO" id="GO:0016491">
    <property type="term" value="F:oxidoreductase activity"/>
    <property type="evidence" value="ECO:0007669"/>
    <property type="project" value="InterPro"/>
</dbReference>
<keyword evidence="1" id="KW-0812">Transmembrane</keyword>